<dbReference type="CDD" id="cd09406">
    <property type="entry name" value="LIM1_Leupaxin"/>
    <property type="match status" value="1"/>
</dbReference>
<evidence type="ECO:0000256" key="4">
    <source>
        <dbReference type="ARBA" id="ARBA00005730"/>
    </source>
</evidence>
<sequence length="905" mass="102091">MEFRRRANTADPIPGTLLIILFAGIASRSGLPLGEVVGLNILYDITAFDRKHILHQGCTSIVACDDKGRIWHGRNLDYEMGDLLKNTTVIVDFYRGERLLYTGTTFVLYVGLLTGQRPNGFTVSLNARYSGAYIMNILMEIITKFHDPVSFVIRETLEEEWTFSAAVERLSKTHLICPAYIIVGGINKFEGAVISRDRWTSADVERLSEEKWYLVETNFDHWKEDGDKRRITASRLLSKMGRSRLNSDSLFRVLSTTPVRNNLTIYSGVLSAAYPSMIYDSTVIIEDSSLHELQFPVVSNLVNFLSFSSLLVRDNGRSRSGSTSSTKTANNSPRHPIPAKARRLIQSAFANPHDSIGRRAVKRSCETKPEFTSFYLSMDQSAKEEFEENVKILLNRVVANIDYVEEMERLSEEFGRDLVEWRTKGFRADLLCVLADAVCKECLHLDSAVHRAHTTTHAFSQLGSLIFSSVRNGFYMEIRKKRRTSNSFSSGGSSSSRRDKKKGDDGTSKDDSPRSYSPDSNNSDEYLSTEGDDGFLKPPSAIINSVIFECLGTHSFALPSSLLFTPHFIPFIYRNLGGFRMPEKDKFADAVKPALEALLVDLQNTTEILRRSHLGRNSESREDIEPIYVDQKKRTPDRSPVESLNDVETLVNRYSEDRQRNYGGASTSRPTLESLVGQLDLQDDPSPSSRRSLHNGNSYGDLRRSTSRDPLRSDSMLGTLNSDTLSSKHGVSTIPKGDCAYCSKPIIGQVVIALGKMWHPEHYLCCECGEELGHRNFFERSGKAYCEDDYHKLFSPRCAACNGAIRDRCVTALGKQFHIEHFTCDECGREFGDDGFHEKNGRPYCREDFFRLFAPKCHGCNSAIKDNFITALGTHWHPNCFVCQGDETFSAMCPMTVTYYEEEYE</sequence>
<dbReference type="InterPro" id="IPR012292">
    <property type="entry name" value="Globin/Proto"/>
</dbReference>
<dbReference type="GO" id="GO:0016787">
    <property type="term" value="F:hydrolase activity"/>
    <property type="evidence" value="ECO:0007669"/>
    <property type="project" value="UniProtKB-KW"/>
</dbReference>
<keyword evidence="8" id="KW-0677">Repeat</keyword>
<feature type="compositionally biased region" description="Low complexity" evidence="16">
    <location>
        <begin position="485"/>
        <end position="495"/>
    </location>
</feature>
<dbReference type="GO" id="GO:0005737">
    <property type="term" value="C:cytoplasm"/>
    <property type="evidence" value="ECO:0007669"/>
    <property type="project" value="UniProtKB-SubCell"/>
</dbReference>
<keyword evidence="11" id="KW-0965">Cell junction</keyword>
<dbReference type="Gene3D" id="3.60.60.10">
    <property type="entry name" value="Penicillin V Acylase, Chain A"/>
    <property type="match status" value="1"/>
</dbReference>
<keyword evidence="13" id="KW-0443">Lipid metabolism</keyword>
<evidence type="ECO:0000256" key="2">
    <source>
        <dbReference type="ARBA" id="ARBA00004496"/>
    </source>
</evidence>
<accession>A0A2A6BPI2</accession>
<keyword evidence="15" id="KW-0325">Glycoprotein</keyword>
<evidence type="ECO:0000256" key="9">
    <source>
        <dbReference type="ARBA" id="ARBA00022801"/>
    </source>
</evidence>
<feature type="region of interest" description="Disordered" evidence="16">
    <location>
        <begin position="485"/>
        <end position="530"/>
    </location>
</feature>
<keyword evidence="6" id="KW-0479">Metal-binding</keyword>
<reference evidence="17" key="2">
    <citation type="submission" date="2022-06" db="UniProtKB">
        <authorList>
            <consortium name="EnsemblMetazoa"/>
        </authorList>
    </citation>
    <scope>IDENTIFICATION</scope>
    <source>
        <strain evidence="17">PS312</strain>
    </source>
</reference>
<feature type="compositionally biased region" description="Polar residues" evidence="16">
    <location>
        <begin position="685"/>
        <end position="698"/>
    </location>
</feature>
<gene>
    <name evidence="17" type="primary">WBGene00092139</name>
</gene>
<evidence type="ECO:0000256" key="13">
    <source>
        <dbReference type="ARBA" id="ARBA00023098"/>
    </source>
</evidence>
<dbReference type="PROSITE" id="PS00478">
    <property type="entry name" value="LIM_DOMAIN_1"/>
    <property type="match status" value="1"/>
</dbReference>
<dbReference type="Gene3D" id="1.10.490.10">
    <property type="entry name" value="Globins"/>
    <property type="match status" value="1"/>
</dbReference>
<feature type="compositionally biased region" description="Polar residues" evidence="16">
    <location>
        <begin position="716"/>
        <end position="730"/>
    </location>
</feature>
<feature type="compositionally biased region" description="Basic and acidic residues" evidence="16">
    <location>
        <begin position="501"/>
        <end position="513"/>
    </location>
</feature>
<dbReference type="Proteomes" id="UP000005239">
    <property type="component" value="Unassembled WGS sequence"/>
</dbReference>
<dbReference type="AlphaFoldDB" id="A0A2A6BPI2"/>
<feature type="compositionally biased region" description="Basic and acidic residues" evidence="16">
    <location>
        <begin position="616"/>
        <end position="640"/>
    </location>
</feature>
<dbReference type="PANTHER" id="PTHR28583:SF4">
    <property type="entry name" value="N-ACYLETHANOLAMINE-HYDROLYZING ACID AMIDASE"/>
    <property type="match status" value="1"/>
</dbReference>
<dbReference type="GO" id="GO:0020037">
    <property type="term" value="F:heme binding"/>
    <property type="evidence" value="ECO:0007669"/>
    <property type="project" value="InterPro"/>
</dbReference>
<comment type="pathway">
    <text evidence="3">Lipid metabolism.</text>
</comment>
<proteinExistence type="inferred from homology"/>
<evidence type="ECO:0000256" key="7">
    <source>
        <dbReference type="ARBA" id="ARBA00022729"/>
    </source>
</evidence>
<keyword evidence="14" id="KW-0865">Zymogen</keyword>
<dbReference type="FunFam" id="3.60.60.10:FF:000006">
    <property type="entry name" value="N-acylethanolamine-hydrolyzing acid amidase"/>
    <property type="match status" value="1"/>
</dbReference>
<feature type="region of interest" description="Disordered" evidence="16">
    <location>
        <begin position="679"/>
        <end position="731"/>
    </location>
</feature>
<dbReference type="InterPro" id="IPR001781">
    <property type="entry name" value="Znf_LIM"/>
</dbReference>
<evidence type="ECO:0000256" key="1">
    <source>
        <dbReference type="ARBA" id="ARBA00004282"/>
    </source>
</evidence>
<organism evidence="17 18">
    <name type="scientific">Pristionchus pacificus</name>
    <name type="common">Parasitic nematode worm</name>
    <dbReference type="NCBI Taxonomy" id="54126"/>
    <lineage>
        <taxon>Eukaryota</taxon>
        <taxon>Metazoa</taxon>
        <taxon>Ecdysozoa</taxon>
        <taxon>Nematoda</taxon>
        <taxon>Chromadorea</taxon>
        <taxon>Rhabditida</taxon>
        <taxon>Rhabditina</taxon>
        <taxon>Diplogasteromorpha</taxon>
        <taxon>Diplogasteroidea</taxon>
        <taxon>Neodiplogasteridae</taxon>
        <taxon>Pristionchus</taxon>
    </lineage>
</organism>
<dbReference type="PROSITE" id="PS50023">
    <property type="entry name" value="LIM_DOMAIN_2"/>
    <property type="match status" value="2"/>
</dbReference>
<feature type="compositionally biased region" description="Low complexity" evidence="16">
    <location>
        <begin position="315"/>
        <end position="326"/>
    </location>
</feature>
<keyword evidence="7" id="KW-0732">Signal</keyword>
<evidence type="ECO:0000256" key="11">
    <source>
        <dbReference type="ARBA" id="ARBA00022949"/>
    </source>
</evidence>
<dbReference type="SUPFAM" id="SSF57716">
    <property type="entry name" value="Glucocorticoid receptor-like (DNA-binding domain)"/>
    <property type="match status" value="3"/>
</dbReference>
<evidence type="ECO:0000313" key="17">
    <source>
        <dbReference type="EnsemblMetazoa" id="PPA02585.1"/>
    </source>
</evidence>
<dbReference type="GO" id="GO:0019825">
    <property type="term" value="F:oxygen binding"/>
    <property type="evidence" value="ECO:0007669"/>
    <property type="project" value="InterPro"/>
</dbReference>
<dbReference type="GO" id="GO:0070161">
    <property type="term" value="C:anchoring junction"/>
    <property type="evidence" value="ECO:0007669"/>
    <property type="project" value="UniProtKB-SubCell"/>
</dbReference>
<evidence type="ECO:0000256" key="10">
    <source>
        <dbReference type="ARBA" id="ARBA00022833"/>
    </source>
</evidence>
<evidence type="ECO:0000256" key="6">
    <source>
        <dbReference type="ARBA" id="ARBA00022723"/>
    </source>
</evidence>
<keyword evidence="12" id="KW-0440">LIM domain</keyword>
<dbReference type="GO" id="GO:0006629">
    <property type="term" value="P:lipid metabolic process"/>
    <property type="evidence" value="ECO:0007669"/>
    <property type="project" value="UniProtKB-KW"/>
</dbReference>
<protein>
    <submittedName>
        <fullName evidence="17">Paxillin</fullName>
    </submittedName>
</protein>
<evidence type="ECO:0000256" key="15">
    <source>
        <dbReference type="ARBA" id="ARBA00023180"/>
    </source>
</evidence>
<dbReference type="CDD" id="cd01903">
    <property type="entry name" value="Ntn_AC_NAAA"/>
    <property type="match status" value="1"/>
</dbReference>
<dbReference type="FunFam" id="2.10.110.10:FF:000008">
    <property type="entry name" value="Paxillin isoform 1"/>
    <property type="match status" value="1"/>
</dbReference>
<comment type="similarity">
    <text evidence="4">Belongs to the acid ceramidase family.</text>
</comment>
<keyword evidence="5" id="KW-0963">Cytoplasm</keyword>
<feature type="region of interest" description="Disordered" evidence="16">
    <location>
        <begin position="652"/>
        <end position="671"/>
    </location>
</feature>
<dbReference type="SMART" id="SM00132">
    <property type="entry name" value="LIM"/>
    <property type="match status" value="3"/>
</dbReference>
<dbReference type="PANTHER" id="PTHR28583">
    <property type="entry name" value="ACID AMIDASE"/>
    <property type="match status" value="1"/>
</dbReference>
<dbReference type="EnsemblMetazoa" id="PPA02585.1">
    <property type="protein sequence ID" value="PPA02585.1"/>
    <property type="gene ID" value="WBGene00092139"/>
</dbReference>
<dbReference type="CDD" id="cd09337">
    <property type="entry name" value="LIM2_Paxillin_like"/>
    <property type="match status" value="1"/>
</dbReference>
<keyword evidence="9" id="KW-0378">Hydrolase</keyword>
<evidence type="ECO:0000256" key="5">
    <source>
        <dbReference type="ARBA" id="ARBA00022490"/>
    </source>
</evidence>
<feature type="region of interest" description="Disordered" evidence="16">
    <location>
        <begin position="315"/>
        <end position="337"/>
    </location>
</feature>
<evidence type="ECO:0000256" key="12">
    <source>
        <dbReference type="ARBA" id="ARBA00023038"/>
    </source>
</evidence>
<keyword evidence="18" id="KW-1185">Reference proteome</keyword>
<reference evidence="18" key="1">
    <citation type="journal article" date="2008" name="Nat. Genet.">
        <title>The Pristionchus pacificus genome provides a unique perspective on nematode lifestyle and parasitism.</title>
        <authorList>
            <person name="Dieterich C."/>
            <person name="Clifton S.W."/>
            <person name="Schuster L.N."/>
            <person name="Chinwalla A."/>
            <person name="Delehaunty K."/>
            <person name="Dinkelacker I."/>
            <person name="Fulton L."/>
            <person name="Fulton R."/>
            <person name="Godfrey J."/>
            <person name="Minx P."/>
            <person name="Mitreva M."/>
            <person name="Roeseler W."/>
            <person name="Tian H."/>
            <person name="Witte H."/>
            <person name="Yang S.P."/>
            <person name="Wilson R.K."/>
            <person name="Sommer R.J."/>
        </authorList>
    </citation>
    <scope>NUCLEOTIDE SEQUENCE [LARGE SCALE GENOMIC DNA]</scope>
    <source>
        <strain evidence="18">PS312</strain>
    </source>
</reference>
<comment type="subcellular location">
    <subcellularLocation>
        <location evidence="1">Cell junction</location>
    </subcellularLocation>
    <subcellularLocation>
        <location evidence="2">Cytoplasm</location>
    </subcellularLocation>
</comment>
<feature type="region of interest" description="Disordered" evidence="16">
    <location>
        <begin position="613"/>
        <end position="643"/>
    </location>
</feature>
<evidence type="ECO:0000256" key="3">
    <source>
        <dbReference type="ARBA" id="ARBA00005189"/>
    </source>
</evidence>
<accession>A0A8R1U635</accession>
<feature type="compositionally biased region" description="Polar residues" evidence="16">
    <location>
        <begin position="514"/>
        <end position="526"/>
    </location>
</feature>
<feature type="compositionally biased region" description="Basic and acidic residues" evidence="16">
    <location>
        <begin position="701"/>
        <end position="712"/>
    </location>
</feature>
<evidence type="ECO:0000313" key="18">
    <source>
        <dbReference type="Proteomes" id="UP000005239"/>
    </source>
</evidence>
<dbReference type="Pfam" id="PF00412">
    <property type="entry name" value="LIM"/>
    <property type="match status" value="3"/>
</dbReference>
<dbReference type="Gene3D" id="2.10.110.10">
    <property type="entry name" value="Cysteine Rich Protein"/>
    <property type="match status" value="3"/>
</dbReference>
<evidence type="ECO:0000256" key="8">
    <source>
        <dbReference type="ARBA" id="ARBA00022737"/>
    </source>
</evidence>
<keyword evidence="10" id="KW-0862">Zinc</keyword>
<dbReference type="GO" id="GO:0046872">
    <property type="term" value="F:metal ion binding"/>
    <property type="evidence" value="ECO:0007669"/>
    <property type="project" value="UniProtKB-KW"/>
</dbReference>
<name>A0A2A6BPI2_PRIPA</name>
<evidence type="ECO:0000256" key="14">
    <source>
        <dbReference type="ARBA" id="ARBA00023145"/>
    </source>
</evidence>
<evidence type="ECO:0000256" key="16">
    <source>
        <dbReference type="SAM" id="MobiDB-lite"/>
    </source>
</evidence>
<dbReference type="FunFam" id="2.10.110.10:FF:000018">
    <property type="entry name" value="Paxillin isoform 1"/>
    <property type="match status" value="1"/>
</dbReference>